<dbReference type="RefSeq" id="WP_059744707.1">
    <property type="nucleotide sequence ID" value="NZ_LRDC01000009.1"/>
</dbReference>
<evidence type="ECO:0000313" key="3">
    <source>
        <dbReference type="Proteomes" id="UP000055702"/>
    </source>
</evidence>
<keyword evidence="1" id="KW-0812">Transmembrane</keyword>
<dbReference type="Pfam" id="PF11804">
    <property type="entry name" value="DUF3325"/>
    <property type="match status" value="1"/>
</dbReference>
<keyword evidence="1" id="KW-0472">Membrane</keyword>
<feature type="transmembrane region" description="Helical" evidence="1">
    <location>
        <begin position="6"/>
        <end position="26"/>
    </location>
</feature>
<feature type="transmembrane region" description="Helical" evidence="1">
    <location>
        <begin position="65"/>
        <end position="88"/>
    </location>
</feature>
<dbReference type="AlphaFoldDB" id="A0A125BET2"/>
<organism evidence="2">
    <name type="scientific">Shewanella frigidimarina</name>
    <dbReference type="NCBI Taxonomy" id="56812"/>
    <lineage>
        <taxon>Bacteria</taxon>
        <taxon>Pseudomonadati</taxon>
        <taxon>Pseudomonadota</taxon>
        <taxon>Gammaproteobacteria</taxon>
        <taxon>Alteromonadales</taxon>
        <taxon>Shewanellaceae</taxon>
        <taxon>Shewanella</taxon>
    </lineage>
</organism>
<name>A0A125BET2_SHEFR</name>
<sequence>MAILTQISLQILGFTLLSLSLPRHYYQVINSVKRPSKPIIWTMRLSGYTILLLAVIYAFMNFGVVLGFVYVFATTTLVATFLTLLWTYKPHYLAFILIRLKS</sequence>
<evidence type="ECO:0000313" key="2">
    <source>
        <dbReference type="EMBL" id="KVX02783.1"/>
    </source>
</evidence>
<accession>A0A125BET2</accession>
<reference evidence="2 3" key="1">
    <citation type="submission" date="2016-01" db="EMBL/GenBank/DDBJ databases">
        <title>Draft genome of the antarctic isolate Shewanella frigidimarina Ag06-30.</title>
        <authorList>
            <person name="Parmeciano Di Noto G."/>
            <person name="Vazquez S."/>
            <person name="Mac Cormack W."/>
            <person name="Iriarte A."/>
            <person name="Quiroga C."/>
        </authorList>
    </citation>
    <scope>NUCLEOTIDE SEQUENCE [LARGE SCALE GENOMIC DNA]</scope>
    <source>
        <strain evidence="2 3">Ag06-30</strain>
    </source>
</reference>
<dbReference type="InterPro" id="IPR021762">
    <property type="entry name" value="DUF3325"/>
</dbReference>
<evidence type="ECO:0008006" key="4">
    <source>
        <dbReference type="Google" id="ProtNLM"/>
    </source>
</evidence>
<feature type="transmembrane region" description="Helical" evidence="1">
    <location>
        <begin position="38"/>
        <end position="59"/>
    </location>
</feature>
<protein>
    <recommendedName>
        <fullName evidence="4">DUF3325 domain-containing protein</fullName>
    </recommendedName>
</protein>
<evidence type="ECO:0000256" key="1">
    <source>
        <dbReference type="SAM" id="Phobius"/>
    </source>
</evidence>
<proteinExistence type="predicted"/>
<dbReference type="EMBL" id="LRDC01000009">
    <property type="protein sequence ID" value="KVX02783.1"/>
    <property type="molecule type" value="Genomic_DNA"/>
</dbReference>
<keyword evidence="1" id="KW-1133">Transmembrane helix</keyword>
<gene>
    <name evidence="2" type="ORF">AWJ07_11890</name>
</gene>
<dbReference type="Proteomes" id="UP000055702">
    <property type="component" value="Unassembled WGS sequence"/>
</dbReference>
<comment type="caution">
    <text evidence="2">The sequence shown here is derived from an EMBL/GenBank/DDBJ whole genome shotgun (WGS) entry which is preliminary data.</text>
</comment>